<evidence type="ECO:0000313" key="2">
    <source>
        <dbReference type="EMBL" id="MBB4865445.1"/>
    </source>
</evidence>
<feature type="chain" id="PRO_5030559989" description="Lipoprotein" evidence="1">
    <location>
        <begin position="22"/>
        <end position="137"/>
    </location>
</feature>
<evidence type="ECO:0008006" key="4">
    <source>
        <dbReference type="Google" id="ProtNLM"/>
    </source>
</evidence>
<comment type="caution">
    <text evidence="2">The sequence shown here is derived from an EMBL/GenBank/DDBJ whole genome shotgun (WGS) entry which is preliminary data.</text>
</comment>
<sequence length="137" mass="14961">MKRILMSILSACALAGLAGCATPENPKLITQVPEVKVSASNSMIINGRQAVVQGFEQCKPAHGVGEYLLNPIDCIIIRRGDTEVKVSVTIMGDATTPTFTLYEVWKVDRHVDFINLVRPSGELAGRLYPADTKLRHL</sequence>
<protein>
    <recommendedName>
        <fullName evidence="4">Lipoprotein</fullName>
    </recommendedName>
</protein>
<keyword evidence="1" id="KW-0732">Signal</keyword>
<gene>
    <name evidence="2" type="ORF">HNP46_004326</name>
</gene>
<proteinExistence type="predicted"/>
<accession>A0A7W7P3D0</accession>
<dbReference type="Proteomes" id="UP000566995">
    <property type="component" value="Unassembled WGS sequence"/>
</dbReference>
<dbReference type="PROSITE" id="PS51257">
    <property type="entry name" value="PROKAR_LIPOPROTEIN"/>
    <property type="match status" value="1"/>
</dbReference>
<organism evidence="2 3">
    <name type="scientific">Pseudomonas nitroreducens</name>
    <dbReference type="NCBI Taxonomy" id="46680"/>
    <lineage>
        <taxon>Bacteria</taxon>
        <taxon>Pseudomonadati</taxon>
        <taxon>Pseudomonadota</taxon>
        <taxon>Gammaproteobacteria</taxon>
        <taxon>Pseudomonadales</taxon>
        <taxon>Pseudomonadaceae</taxon>
        <taxon>Pseudomonas</taxon>
    </lineage>
</organism>
<evidence type="ECO:0000313" key="3">
    <source>
        <dbReference type="Proteomes" id="UP000566995"/>
    </source>
</evidence>
<name>A0A7W7P3D0_PSENT</name>
<dbReference type="RefSeq" id="WP_184592940.1">
    <property type="nucleotide sequence ID" value="NZ_JACHLI010000018.1"/>
</dbReference>
<reference evidence="2 3" key="1">
    <citation type="submission" date="2020-08" db="EMBL/GenBank/DDBJ databases">
        <title>Functional genomics of gut bacteria from endangered species of beetles.</title>
        <authorList>
            <person name="Carlos-Shanley C."/>
        </authorList>
    </citation>
    <scope>NUCLEOTIDE SEQUENCE [LARGE SCALE GENOMIC DNA]</scope>
    <source>
        <strain evidence="2 3">S00179</strain>
    </source>
</reference>
<dbReference type="AlphaFoldDB" id="A0A7W7P3D0"/>
<evidence type="ECO:0000256" key="1">
    <source>
        <dbReference type="SAM" id="SignalP"/>
    </source>
</evidence>
<dbReference type="EMBL" id="JACHLI010000018">
    <property type="protein sequence ID" value="MBB4865445.1"/>
    <property type="molecule type" value="Genomic_DNA"/>
</dbReference>
<feature type="signal peptide" evidence="1">
    <location>
        <begin position="1"/>
        <end position="21"/>
    </location>
</feature>